<accession>A0ABU7I731</accession>
<sequence length="268" mass="31228">MMYKRLFVCLLLLVVNSTVFAQIELKKIYDAKDDVEFERYLKKIGSGIYGNPQSEFGADLNAIMAKFMDFHVKSEYAKRKVQIKDRYFIIQSDLLCAKVDDINVDSIQKVEMWMKQDYELLTLVPGGFGFYNFKNIYTQENVANPVDALATYPNNLKALKLPKVYISQLNQFLRGDSYLSRRRDTSYGNRVAFLQTKLVATNPGRRPLLVNKEYIVDYDFNINRAVFNLKMEKAILQCAYPNGSAEFYFEKQNGEWNLVKKWDLLIVD</sequence>
<evidence type="ECO:0000313" key="2">
    <source>
        <dbReference type="EMBL" id="MEE1945263.1"/>
    </source>
</evidence>
<keyword evidence="1" id="KW-0732">Signal</keyword>
<gene>
    <name evidence="2" type="ORF">VRU48_09095</name>
</gene>
<comment type="caution">
    <text evidence="2">The sequence shown here is derived from an EMBL/GenBank/DDBJ whole genome shotgun (WGS) entry which is preliminary data.</text>
</comment>
<protein>
    <submittedName>
        <fullName evidence="2">Uncharacterized protein</fullName>
    </submittedName>
</protein>
<dbReference type="RefSeq" id="WP_330107610.1">
    <property type="nucleotide sequence ID" value="NZ_JAZDQT010000001.1"/>
</dbReference>
<organism evidence="2 3">
    <name type="scientific">Pedobacter albus</name>
    <dbReference type="NCBI Taxonomy" id="3113905"/>
    <lineage>
        <taxon>Bacteria</taxon>
        <taxon>Pseudomonadati</taxon>
        <taxon>Bacteroidota</taxon>
        <taxon>Sphingobacteriia</taxon>
        <taxon>Sphingobacteriales</taxon>
        <taxon>Sphingobacteriaceae</taxon>
        <taxon>Pedobacter</taxon>
    </lineage>
</organism>
<keyword evidence="3" id="KW-1185">Reference proteome</keyword>
<feature type="chain" id="PRO_5045569182" evidence="1">
    <location>
        <begin position="22"/>
        <end position="268"/>
    </location>
</feature>
<name>A0ABU7I731_9SPHI</name>
<dbReference type="EMBL" id="JAZDQT010000001">
    <property type="protein sequence ID" value="MEE1945263.1"/>
    <property type="molecule type" value="Genomic_DNA"/>
</dbReference>
<dbReference type="Proteomes" id="UP001336835">
    <property type="component" value="Unassembled WGS sequence"/>
</dbReference>
<proteinExistence type="predicted"/>
<reference evidence="2 3" key="1">
    <citation type="submission" date="2024-01" db="EMBL/GenBank/DDBJ databases">
        <title>Pedobacter sp. nov., isolated from fresh soil.</title>
        <authorList>
            <person name="Le N.T.T."/>
        </authorList>
    </citation>
    <scope>NUCLEOTIDE SEQUENCE [LARGE SCALE GENOMIC DNA]</scope>
    <source>
        <strain evidence="2 3">KR3-3</strain>
    </source>
</reference>
<evidence type="ECO:0000256" key="1">
    <source>
        <dbReference type="SAM" id="SignalP"/>
    </source>
</evidence>
<feature type="signal peptide" evidence="1">
    <location>
        <begin position="1"/>
        <end position="21"/>
    </location>
</feature>
<evidence type="ECO:0000313" key="3">
    <source>
        <dbReference type="Proteomes" id="UP001336835"/>
    </source>
</evidence>